<keyword evidence="2" id="KW-1185">Reference proteome</keyword>
<dbReference type="EMBL" id="JAYKXP010000060">
    <property type="protein sequence ID" value="KAK7033691.1"/>
    <property type="molecule type" value="Genomic_DNA"/>
</dbReference>
<gene>
    <name evidence="1" type="ORF">VNI00_012691</name>
</gene>
<comment type="caution">
    <text evidence="1">The sequence shown here is derived from an EMBL/GenBank/DDBJ whole genome shotgun (WGS) entry which is preliminary data.</text>
</comment>
<dbReference type="Proteomes" id="UP001383192">
    <property type="component" value="Unassembled WGS sequence"/>
</dbReference>
<proteinExistence type="predicted"/>
<reference evidence="1 2" key="1">
    <citation type="submission" date="2024-01" db="EMBL/GenBank/DDBJ databases">
        <title>A draft genome for a cacao thread blight-causing isolate of Paramarasmius palmivorus.</title>
        <authorList>
            <person name="Baruah I.K."/>
            <person name="Bukari Y."/>
            <person name="Amoako-Attah I."/>
            <person name="Meinhardt L.W."/>
            <person name="Bailey B.A."/>
            <person name="Cohen S.P."/>
        </authorList>
    </citation>
    <scope>NUCLEOTIDE SEQUENCE [LARGE SCALE GENOMIC DNA]</scope>
    <source>
        <strain evidence="1 2">GH-12</strain>
    </source>
</reference>
<accession>A0AAW0C577</accession>
<organism evidence="1 2">
    <name type="scientific">Paramarasmius palmivorus</name>
    <dbReference type="NCBI Taxonomy" id="297713"/>
    <lineage>
        <taxon>Eukaryota</taxon>
        <taxon>Fungi</taxon>
        <taxon>Dikarya</taxon>
        <taxon>Basidiomycota</taxon>
        <taxon>Agaricomycotina</taxon>
        <taxon>Agaricomycetes</taxon>
        <taxon>Agaricomycetidae</taxon>
        <taxon>Agaricales</taxon>
        <taxon>Marasmiineae</taxon>
        <taxon>Marasmiaceae</taxon>
        <taxon>Paramarasmius</taxon>
    </lineage>
</organism>
<dbReference type="AlphaFoldDB" id="A0AAW0C577"/>
<evidence type="ECO:0000313" key="1">
    <source>
        <dbReference type="EMBL" id="KAK7033691.1"/>
    </source>
</evidence>
<sequence length="192" mass="21813">MPDFIQPERAYLVFEVLLPCHQEFFSRVVESYPRTSNGLIDGIRRGVTDRELELMLLRNLADFPIHVQRKEPRETLLNARFRANVDLLSQSILEAVPYLDEQEAQDLRCPPGDAAAEQSFNGVSNTHLWAAEVSRIISDLSAARPLSPDLVISHRLTMQWLQTVVAPHLQVRPISGENLNVAVNTLYLSRQM</sequence>
<evidence type="ECO:0000313" key="2">
    <source>
        <dbReference type="Proteomes" id="UP001383192"/>
    </source>
</evidence>
<protein>
    <submittedName>
        <fullName evidence="1">Uncharacterized protein</fullName>
    </submittedName>
</protein>
<name>A0AAW0C577_9AGAR</name>